<evidence type="ECO:0000313" key="3">
    <source>
        <dbReference type="Proteomes" id="UP001589858"/>
    </source>
</evidence>
<keyword evidence="1" id="KW-0472">Membrane</keyword>
<dbReference type="Proteomes" id="UP001589858">
    <property type="component" value="Unassembled WGS sequence"/>
</dbReference>
<protein>
    <submittedName>
        <fullName evidence="2">Uncharacterized protein</fullName>
    </submittedName>
</protein>
<keyword evidence="1" id="KW-1133">Transmembrane helix</keyword>
<reference evidence="2 3" key="1">
    <citation type="submission" date="2024-09" db="EMBL/GenBank/DDBJ databases">
        <authorList>
            <person name="Sun Q."/>
            <person name="Mori K."/>
        </authorList>
    </citation>
    <scope>NUCLEOTIDE SEQUENCE [LARGE SCALE GENOMIC DNA]</scope>
    <source>
        <strain evidence="2 3">CICC 11035S</strain>
    </source>
</reference>
<proteinExistence type="predicted"/>
<evidence type="ECO:0000313" key="2">
    <source>
        <dbReference type="EMBL" id="MFC0686713.1"/>
    </source>
</evidence>
<comment type="caution">
    <text evidence="2">The sequence shown here is derived from an EMBL/GenBank/DDBJ whole genome shotgun (WGS) entry which is preliminary data.</text>
</comment>
<feature type="transmembrane region" description="Helical" evidence="1">
    <location>
        <begin position="30"/>
        <end position="52"/>
    </location>
</feature>
<gene>
    <name evidence="2" type="ORF">ACFFF8_19190</name>
</gene>
<keyword evidence="1" id="KW-0812">Transmembrane</keyword>
<name>A0ABV6SF95_9SPHN</name>
<accession>A0ABV6SF95</accession>
<dbReference type="RefSeq" id="WP_267218517.1">
    <property type="nucleotide sequence ID" value="NZ_JAPCWC010000001.1"/>
</dbReference>
<organism evidence="2 3">
    <name type="scientific">Novosphingobium clariflavum</name>
    <dbReference type="NCBI Taxonomy" id="2029884"/>
    <lineage>
        <taxon>Bacteria</taxon>
        <taxon>Pseudomonadati</taxon>
        <taxon>Pseudomonadota</taxon>
        <taxon>Alphaproteobacteria</taxon>
        <taxon>Sphingomonadales</taxon>
        <taxon>Sphingomonadaceae</taxon>
        <taxon>Novosphingobium</taxon>
    </lineage>
</organism>
<evidence type="ECO:0000256" key="1">
    <source>
        <dbReference type="SAM" id="Phobius"/>
    </source>
</evidence>
<sequence length="58" mass="5713">MIAIGCLALVVLPLIGLALGGFLGGPTGAKWGAATGFVLALGLCGISSYALLKAARRK</sequence>
<dbReference type="EMBL" id="JBHLTM010000075">
    <property type="protein sequence ID" value="MFC0686713.1"/>
    <property type="molecule type" value="Genomic_DNA"/>
</dbReference>
<keyword evidence="3" id="KW-1185">Reference proteome</keyword>